<evidence type="ECO:0000313" key="2">
    <source>
        <dbReference type="EMBL" id="MDC8772776.1"/>
    </source>
</evidence>
<feature type="transmembrane region" description="Helical" evidence="1">
    <location>
        <begin position="276"/>
        <end position="295"/>
    </location>
</feature>
<evidence type="ECO:0008006" key="4">
    <source>
        <dbReference type="Google" id="ProtNLM"/>
    </source>
</evidence>
<feature type="transmembrane region" description="Helical" evidence="1">
    <location>
        <begin position="21"/>
        <end position="38"/>
    </location>
</feature>
<evidence type="ECO:0000256" key="1">
    <source>
        <dbReference type="SAM" id="Phobius"/>
    </source>
</evidence>
<comment type="caution">
    <text evidence="2">The sequence shown here is derived from an EMBL/GenBank/DDBJ whole genome shotgun (WGS) entry which is preliminary data.</text>
</comment>
<keyword evidence="1" id="KW-1133">Transmembrane helix</keyword>
<dbReference type="EMBL" id="JAQQXT010000008">
    <property type="protein sequence ID" value="MDC8772776.1"/>
    <property type="molecule type" value="Genomic_DNA"/>
</dbReference>
<sequence length="467" mass="51466">MSPWRVAKPPALLATPPLGQVWLMIELFCLALSGMVISQTIGDAQRHPANYAAGQHGGLLLTMALLSLALVPAFLSRLPTLERVLRQRVAPDDSFERCLRQALRRLLTGWLLLSLPLAIEAALLTDLTTPTVLAGPAWLALTLLCSLWTFAAWHGWIAAGWLLPLAPLLVLSLFGQASQWQAWRELGWGAHLAGCLLLPLSLWRLKCQLAQSQKQTRSPAQRLGAWLSQTLRRGRQLDRASSYWLMLLVLMMTTMTPLLAGSGAGNLLLADWGQPLGFAHLARLLFMTAWLSSSLRSRDLHWRRLLAPPGHFRSGLALRLAADNWLPMAALVMLLSLLGVAGQVLIFKRSLDSALFSNLTVALPWLCDLSLALMLALLLRGRLTQGWIAGGLFGVAIGLGGLLWVLLGASFWQGSTGWLSRGWLSSLLELAVAALLLRWAQAVWARKDLHELMRSSLTRRKTGWEDY</sequence>
<proteinExistence type="predicted"/>
<keyword evidence="3" id="KW-1185">Reference proteome</keyword>
<dbReference type="Proteomes" id="UP001221189">
    <property type="component" value="Unassembled WGS sequence"/>
</dbReference>
<feature type="transmembrane region" description="Helical" evidence="1">
    <location>
        <begin position="242"/>
        <end position="264"/>
    </location>
</feature>
<feature type="transmembrane region" description="Helical" evidence="1">
    <location>
        <begin position="359"/>
        <end position="379"/>
    </location>
</feature>
<feature type="transmembrane region" description="Helical" evidence="1">
    <location>
        <begin position="106"/>
        <end position="125"/>
    </location>
</feature>
<feature type="transmembrane region" description="Helical" evidence="1">
    <location>
        <begin position="156"/>
        <end position="174"/>
    </location>
</feature>
<feature type="transmembrane region" description="Helical" evidence="1">
    <location>
        <begin position="325"/>
        <end position="347"/>
    </location>
</feature>
<reference evidence="2 3" key="1">
    <citation type="submission" date="2022-10" db="EMBL/GenBank/DDBJ databases">
        <title>Paucibacter sp. hw1 Genome sequencing.</title>
        <authorList>
            <person name="Park S."/>
        </authorList>
    </citation>
    <scope>NUCLEOTIDE SEQUENCE [LARGE SCALE GENOMIC DNA]</scope>
    <source>
        <strain evidence="3">hw1</strain>
    </source>
</reference>
<dbReference type="RefSeq" id="WP_273600943.1">
    <property type="nucleotide sequence ID" value="NZ_JAQQXT010000008.1"/>
</dbReference>
<feature type="transmembrane region" description="Helical" evidence="1">
    <location>
        <begin position="418"/>
        <end position="437"/>
    </location>
</feature>
<evidence type="ECO:0000313" key="3">
    <source>
        <dbReference type="Proteomes" id="UP001221189"/>
    </source>
</evidence>
<name>A0ABT5KFS9_9BURK</name>
<feature type="transmembrane region" description="Helical" evidence="1">
    <location>
        <begin position="58"/>
        <end position="78"/>
    </location>
</feature>
<organism evidence="2 3">
    <name type="scientific">Roseateles albus</name>
    <dbReference type="NCBI Taxonomy" id="2987525"/>
    <lineage>
        <taxon>Bacteria</taxon>
        <taxon>Pseudomonadati</taxon>
        <taxon>Pseudomonadota</taxon>
        <taxon>Betaproteobacteria</taxon>
        <taxon>Burkholderiales</taxon>
        <taxon>Sphaerotilaceae</taxon>
        <taxon>Roseateles</taxon>
    </lineage>
</organism>
<keyword evidence="1" id="KW-0812">Transmembrane</keyword>
<feature type="transmembrane region" description="Helical" evidence="1">
    <location>
        <begin position="386"/>
        <end position="412"/>
    </location>
</feature>
<keyword evidence="1" id="KW-0472">Membrane</keyword>
<accession>A0ABT5KFS9</accession>
<gene>
    <name evidence="2" type="ORF">PRZ03_14425</name>
</gene>
<protein>
    <recommendedName>
        <fullName evidence="4">ABC transporter permease</fullName>
    </recommendedName>
</protein>